<dbReference type="OrthoDB" id="3188789at2759"/>
<feature type="transmembrane region" description="Helical" evidence="2">
    <location>
        <begin position="7"/>
        <end position="26"/>
    </location>
</feature>
<evidence type="ECO:0000256" key="2">
    <source>
        <dbReference type="SAM" id="Phobius"/>
    </source>
</evidence>
<evidence type="ECO:0000256" key="1">
    <source>
        <dbReference type="SAM" id="MobiDB-lite"/>
    </source>
</evidence>
<feature type="region of interest" description="Disordered" evidence="1">
    <location>
        <begin position="203"/>
        <end position="261"/>
    </location>
</feature>
<proteinExistence type="predicted"/>
<feature type="transmembrane region" description="Helical" evidence="2">
    <location>
        <begin position="117"/>
        <end position="139"/>
    </location>
</feature>
<keyword evidence="2" id="KW-0472">Membrane</keyword>
<dbReference type="AlphaFoldDB" id="A0A4S8LRX6"/>
<feature type="transmembrane region" description="Helical" evidence="2">
    <location>
        <begin position="80"/>
        <end position="105"/>
    </location>
</feature>
<evidence type="ECO:0000313" key="4">
    <source>
        <dbReference type="Proteomes" id="UP000297245"/>
    </source>
</evidence>
<feature type="compositionally biased region" description="Polar residues" evidence="1">
    <location>
        <begin position="232"/>
        <end position="247"/>
    </location>
</feature>
<keyword evidence="4" id="KW-1185">Reference proteome</keyword>
<protein>
    <submittedName>
        <fullName evidence="3">Uncharacterized protein</fullName>
    </submittedName>
</protein>
<organism evidence="3 4">
    <name type="scientific">Dendrothele bispora (strain CBS 962.96)</name>
    <dbReference type="NCBI Taxonomy" id="1314807"/>
    <lineage>
        <taxon>Eukaryota</taxon>
        <taxon>Fungi</taxon>
        <taxon>Dikarya</taxon>
        <taxon>Basidiomycota</taxon>
        <taxon>Agaricomycotina</taxon>
        <taxon>Agaricomycetes</taxon>
        <taxon>Agaricomycetidae</taxon>
        <taxon>Agaricales</taxon>
        <taxon>Agaricales incertae sedis</taxon>
        <taxon>Dendrothele</taxon>
    </lineage>
</organism>
<reference evidence="3 4" key="1">
    <citation type="journal article" date="2019" name="Nat. Ecol. Evol.">
        <title>Megaphylogeny resolves global patterns of mushroom evolution.</title>
        <authorList>
            <person name="Varga T."/>
            <person name="Krizsan K."/>
            <person name="Foldi C."/>
            <person name="Dima B."/>
            <person name="Sanchez-Garcia M."/>
            <person name="Sanchez-Ramirez S."/>
            <person name="Szollosi G.J."/>
            <person name="Szarkandi J.G."/>
            <person name="Papp V."/>
            <person name="Albert L."/>
            <person name="Andreopoulos W."/>
            <person name="Angelini C."/>
            <person name="Antonin V."/>
            <person name="Barry K.W."/>
            <person name="Bougher N.L."/>
            <person name="Buchanan P."/>
            <person name="Buyck B."/>
            <person name="Bense V."/>
            <person name="Catcheside P."/>
            <person name="Chovatia M."/>
            <person name="Cooper J."/>
            <person name="Damon W."/>
            <person name="Desjardin D."/>
            <person name="Finy P."/>
            <person name="Geml J."/>
            <person name="Haridas S."/>
            <person name="Hughes K."/>
            <person name="Justo A."/>
            <person name="Karasinski D."/>
            <person name="Kautmanova I."/>
            <person name="Kiss B."/>
            <person name="Kocsube S."/>
            <person name="Kotiranta H."/>
            <person name="LaButti K.M."/>
            <person name="Lechner B.E."/>
            <person name="Liimatainen K."/>
            <person name="Lipzen A."/>
            <person name="Lukacs Z."/>
            <person name="Mihaltcheva S."/>
            <person name="Morgado L.N."/>
            <person name="Niskanen T."/>
            <person name="Noordeloos M.E."/>
            <person name="Ohm R.A."/>
            <person name="Ortiz-Santana B."/>
            <person name="Ovrebo C."/>
            <person name="Racz N."/>
            <person name="Riley R."/>
            <person name="Savchenko A."/>
            <person name="Shiryaev A."/>
            <person name="Soop K."/>
            <person name="Spirin V."/>
            <person name="Szebenyi C."/>
            <person name="Tomsovsky M."/>
            <person name="Tulloss R.E."/>
            <person name="Uehling J."/>
            <person name="Grigoriev I.V."/>
            <person name="Vagvolgyi C."/>
            <person name="Papp T."/>
            <person name="Martin F.M."/>
            <person name="Miettinen O."/>
            <person name="Hibbett D.S."/>
            <person name="Nagy L.G."/>
        </authorList>
    </citation>
    <scope>NUCLEOTIDE SEQUENCE [LARGE SCALE GENOMIC DNA]</scope>
    <source>
        <strain evidence="3 4">CBS 962.96</strain>
    </source>
</reference>
<dbReference type="Proteomes" id="UP000297245">
    <property type="component" value="Unassembled WGS sequence"/>
</dbReference>
<name>A0A4S8LRX6_DENBC</name>
<accession>A0A4S8LRX6</accession>
<dbReference type="EMBL" id="ML179286">
    <property type="protein sequence ID" value="THU92207.1"/>
    <property type="molecule type" value="Genomic_DNA"/>
</dbReference>
<feature type="transmembrane region" description="Helical" evidence="2">
    <location>
        <begin position="46"/>
        <end position="68"/>
    </location>
</feature>
<keyword evidence="2" id="KW-0812">Transmembrane</keyword>
<keyword evidence="2" id="KW-1133">Transmembrane helix</keyword>
<gene>
    <name evidence="3" type="ORF">K435DRAFT_216309</name>
</gene>
<evidence type="ECO:0000313" key="3">
    <source>
        <dbReference type="EMBL" id="THU92207.1"/>
    </source>
</evidence>
<sequence>MPSPFLLLRNLFFALMAYLSLLTLIFSSWNVNVTSSSGLSVPGSSVILILNSCLVFIGLSLGLAPLVWPRFNTAQIILECAWSAILSLLQIGAAISTTVVTSSVIRQKDNVAINASSFLLVPVTWLSSLCTLAHFFILFMSAMTHMQSDANIWSKSVYDIKWFGFSSVKLDASDVSSPRPKTGFEEDSWTMYLADIESSAGRKARYPPADHEKAPWAPTNVRRGRDAPFQAPVNSDTQSSRQSSPTPRANDALPPLPLRVEPKAPAVGSRFIERFRESQRLSRVGSFHFFPNSVDDHDQPIPLPRFSRWIRADGEQTDKRNP</sequence>